<evidence type="ECO:0000313" key="3">
    <source>
        <dbReference type="Proteomes" id="UP000824120"/>
    </source>
</evidence>
<evidence type="ECO:0000313" key="2">
    <source>
        <dbReference type="EMBL" id="KAG5610141.1"/>
    </source>
</evidence>
<gene>
    <name evidence="2" type="ORF">H5410_021422</name>
</gene>
<dbReference type="AlphaFoldDB" id="A0A9J5ZCK2"/>
<feature type="region of interest" description="Disordered" evidence="1">
    <location>
        <begin position="31"/>
        <end position="83"/>
    </location>
</feature>
<name>A0A9J5ZCK2_SOLCO</name>
<dbReference type="Proteomes" id="UP000824120">
    <property type="component" value="Chromosome 4"/>
</dbReference>
<feature type="compositionally biased region" description="Basic and acidic residues" evidence="1">
    <location>
        <begin position="57"/>
        <end position="77"/>
    </location>
</feature>
<proteinExistence type="predicted"/>
<sequence length="83" mass="9148">MFILSQYLMKTLKFQGFTPPFVPVSEALKKKDQNAMKGEVSASPNISANQYLPPNGPEREDAEGKNEMAMKQKKGESSSHSAT</sequence>
<feature type="compositionally biased region" description="Polar residues" evidence="1">
    <location>
        <begin position="42"/>
        <end position="52"/>
    </location>
</feature>
<organism evidence="2 3">
    <name type="scientific">Solanum commersonii</name>
    <name type="common">Commerson's wild potato</name>
    <name type="synonym">Commerson's nightshade</name>
    <dbReference type="NCBI Taxonomy" id="4109"/>
    <lineage>
        <taxon>Eukaryota</taxon>
        <taxon>Viridiplantae</taxon>
        <taxon>Streptophyta</taxon>
        <taxon>Embryophyta</taxon>
        <taxon>Tracheophyta</taxon>
        <taxon>Spermatophyta</taxon>
        <taxon>Magnoliopsida</taxon>
        <taxon>eudicotyledons</taxon>
        <taxon>Gunneridae</taxon>
        <taxon>Pentapetalae</taxon>
        <taxon>asterids</taxon>
        <taxon>lamiids</taxon>
        <taxon>Solanales</taxon>
        <taxon>Solanaceae</taxon>
        <taxon>Solanoideae</taxon>
        <taxon>Solaneae</taxon>
        <taxon>Solanum</taxon>
    </lineage>
</organism>
<accession>A0A9J5ZCK2</accession>
<keyword evidence="3" id="KW-1185">Reference proteome</keyword>
<reference evidence="2 3" key="1">
    <citation type="submission" date="2020-09" db="EMBL/GenBank/DDBJ databases">
        <title>De no assembly of potato wild relative species, Solanum commersonii.</title>
        <authorList>
            <person name="Cho K."/>
        </authorList>
    </citation>
    <scope>NUCLEOTIDE SEQUENCE [LARGE SCALE GENOMIC DNA]</scope>
    <source>
        <strain evidence="2">LZ3.2</strain>
        <tissue evidence="2">Leaf</tissue>
    </source>
</reference>
<protein>
    <submittedName>
        <fullName evidence="2">Uncharacterized protein</fullName>
    </submittedName>
</protein>
<evidence type="ECO:0000256" key="1">
    <source>
        <dbReference type="SAM" id="MobiDB-lite"/>
    </source>
</evidence>
<comment type="caution">
    <text evidence="2">The sequence shown here is derived from an EMBL/GenBank/DDBJ whole genome shotgun (WGS) entry which is preliminary data.</text>
</comment>
<dbReference type="EMBL" id="JACXVP010000004">
    <property type="protein sequence ID" value="KAG5610141.1"/>
    <property type="molecule type" value="Genomic_DNA"/>
</dbReference>